<dbReference type="SUPFAM" id="SSF53850">
    <property type="entry name" value="Periplasmic binding protein-like II"/>
    <property type="match status" value="1"/>
</dbReference>
<evidence type="ECO:0000313" key="5">
    <source>
        <dbReference type="EMBL" id="TWX60182.1"/>
    </source>
</evidence>
<evidence type="ECO:0000259" key="4">
    <source>
        <dbReference type="SMART" id="SM00062"/>
    </source>
</evidence>
<protein>
    <submittedName>
        <fullName evidence="6">Amino acid ABC transporter substrate-binding protein</fullName>
    </submittedName>
</protein>
<comment type="caution">
    <text evidence="6">The sequence shown here is derived from an EMBL/GenBank/DDBJ whole genome shotgun (WGS) entry which is preliminary data.</text>
</comment>
<feature type="signal peptide" evidence="3">
    <location>
        <begin position="1"/>
        <end position="20"/>
    </location>
</feature>
<feature type="chain" id="PRO_5022826471" evidence="3">
    <location>
        <begin position="21"/>
        <end position="274"/>
    </location>
</feature>
<evidence type="ECO:0000313" key="8">
    <source>
        <dbReference type="Proteomes" id="UP000321917"/>
    </source>
</evidence>
<name>A0A5C6QJD2_9GAMM</name>
<dbReference type="EMBL" id="VOLQ01000009">
    <property type="protein sequence ID" value="TWX69025.1"/>
    <property type="molecule type" value="Genomic_DNA"/>
</dbReference>
<evidence type="ECO:0000313" key="6">
    <source>
        <dbReference type="EMBL" id="TWX69025.1"/>
    </source>
</evidence>
<comment type="similarity">
    <text evidence="1">Belongs to the bacterial solute-binding protein 3 family.</text>
</comment>
<evidence type="ECO:0000256" key="2">
    <source>
        <dbReference type="ARBA" id="ARBA00022729"/>
    </source>
</evidence>
<dbReference type="Gene3D" id="3.40.190.10">
    <property type="entry name" value="Periplasmic binding protein-like II"/>
    <property type="match status" value="2"/>
</dbReference>
<evidence type="ECO:0000256" key="1">
    <source>
        <dbReference type="ARBA" id="ARBA00010333"/>
    </source>
</evidence>
<dbReference type="PANTHER" id="PTHR35936:SF35">
    <property type="entry name" value="L-CYSTINE-BINDING PROTEIN TCYJ"/>
    <property type="match status" value="1"/>
</dbReference>
<feature type="domain" description="Solute-binding protein family 3/N-terminal" evidence="4">
    <location>
        <begin position="25"/>
        <end position="253"/>
    </location>
</feature>
<dbReference type="Pfam" id="PF00497">
    <property type="entry name" value="SBP_bac_3"/>
    <property type="match status" value="1"/>
</dbReference>
<dbReference type="InterPro" id="IPR001638">
    <property type="entry name" value="Solute-binding_3/MltF_N"/>
</dbReference>
<dbReference type="EMBL" id="VOLR01000010">
    <property type="protein sequence ID" value="TWX60182.1"/>
    <property type="molecule type" value="Genomic_DNA"/>
</dbReference>
<proteinExistence type="inferred from homology"/>
<dbReference type="SMART" id="SM00062">
    <property type="entry name" value="PBPb"/>
    <property type="match status" value="1"/>
</dbReference>
<dbReference type="AlphaFoldDB" id="A0A5C6QJD2"/>
<keyword evidence="7" id="KW-1185">Reference proteome</keyword>
<evidence type="ECO:0000313" key="7">
    <source>
        <dbReference type="Proteomes" id="UP000321525"/>
    </source>
</evidence>
<accession>A0A5C6QJD2</accession>
<sequence length="274" mass="30943">MVKNLFWPFLFIFLHFSSSANECKVINAACSSTWYPVSFLLSENQNRASGVAVEIVRAANKKLNVDIIFNCQLPWKRAISYLDSGKIDMLVGHYLNPKREQNWQVSDGLFVDDIRAVYLDKRLEVEKISDLKGLVGVKPSGASYGAVIDEYTSGEISGYKIGELKNNSAMIGQLLAGRVDYVLSEKRNIQGYAEMLGLVDVIKLSDSLSLNSVHFSFAKTSPCAKYSDKFNILIKHYQASGLVNTLFEQARDDFRKRESFLFIKNDYKALFNNK</sequence>
<dbReference type="OrthoDB" id="7677520at2"/>
<gene>
    <name evidence="5" type="ORF">ESZ26_08710</name>
    <name evidence="6" type="ORF">ESZ27_06720</name>
</gene>
<dbReference type="Proteomes" id="UP000321525">
    <property type="component" value="Unassembled WGS sequence"/>
</dbReference>
<evidence type="ECO:0000256" key="3">
    <source>
        <dbReference type="SAM" id="SignalP"/>
    </source>
</evidence>
<organism evidence="6 8">
    <name type="scientific">Colwellia hornerae</name>
    <dbReference type="NCBI Taxonomy" id="89402"/>
    <lineage>
        <taxon>Bacteria</taxon>
        <taxon>Pseudomonadati</taxon>
        <taxon>Pseudomonadota</taxon>
        <taxon>Gammaproteobacteria</taxon>
        <taxon>Alteromonadales</taxon>
        <taxon>Colwelliaceae</taxon>
        <taxon>Colwellia</taxon>
    </lineage>
</organism>
<keyword evidence="2 3" id="KW-0732">Signal</keyword>
<reference evidence="6 8" key="1">
    <citation type="submission" date="2019-07" db="EMBL/GenBank/DDBJ databases">
        <title>Genomes of sea-ice associated Colwellia species.</title>
        <authorList>
            <person name="Bowman J.P."/>
        </authorList>
    </citation>
    <scope>NUCLEOTIDE SEQUENCE [LARGE SCALE GENOMIC DNA]</scope>
    <source>
        <strain evidence="5 7">ACAM 607</strain>
        <strain evidence="6 8">IC036</strain>
    </source>
</reference>
<dbReference type="Proteomes" id="UP000321917">
    <property type="component" value="Unassembled WGS sequence"/>
</dbReference>
<dbReference type="RefSeq" id="WP_146799358.1">
    <property type="nucleotide sequence ID" value="NZ_VOLP01000011.1"/>
</dbReference>
<dbReference type="PANTHER" id="PTHR35936">
    <property type="entry name" value="MEMBRANE-BOUND LYTIC MUREIN TRANSGLYCOSYLASE F"/>
    <property type="match status" value="1"/>
</dbReference>